<evidence type="ECO:0000313" key="9">
    <source>
        <dbReference type="EMBL" id="OPE51738.1"/>
    </source>
</evidence>
<reference evidence="9 10" key="1">
    <citation type="submission" date="2016-09" db="EMBL/GenBank/DDBJ databases">
        <title>genome sequences of unsequenced Mycobacteria.</title>
        <authorList>
            <person name="Greninger A.L."/>
            <person name="Jerome K.R."/>
            <person name="Mcnair B."/>
            <person name="Wallis C."/>
            <person name="Fang F."/>
        </authorList>
    </citation>
    <scope>NUCLEOTIDE SEQUENCE [LARGE SCALE GENOMIC DNA]</scope>
    <source>
        <strain evidence="9 10">BM1</strain>
    </source>
</reference>
<evidence type="ECO:0000256" key="2">
    <source>
        <dbReference type="ARBA" id="ARBA00008566"/>
    </source>
</evidence>
<feature type="transmembrane region" description="Helical" evidence="8">
    <location>
        <begin position="136"/>
        <end position="159"/>
    </location>
</feature>
<accession>A0A1T3WBN6</accession>
<evidence type="ECO:0000256" key="4">
    <source>
        <dbReference type="ARBA" id="ARBA00022475"/>
    </source>
</evidence>
<proteinExistence type="inferred from homology"/>
<evidence type="ECO:0000256" key="3">
    <source>
        <dbReference type="ARBA" id="ARBA00022448"/>
    </source>
</evidence>
<feature type="transmembrane region" description="Helical" evidence="8">
    <location>
        <begin position="103"/>
        <end position="124"/>
    </location>
</feature>
<name>A0A1T3WBN6_9MYCO</name>
<dbReference type="Gene3D" id="1.50.10.150">
    <property type="entry name" value="Voltage-dependent anion channel"/>
    <property type="match status" value="1"/>
</dbReference>
<comment type="caution">
    <text evidence="9">The sequence shown here is derived from an EMBL/GenBank/DDBJ whole genome shotgun (WGS) entry which is preliminary data.</text>
</comment>
<evidence type="ECO:0000256" key="1">
    <source>
        <dbReference type="ARBA" id="ARBA00004651"/>
    </source>
</evidence>
<evidence type="ECO:0000256" key="6">
    <source>
        <dbReference type="ARBA" id="ARBA00022989"/>
    </source>
</evidence>
<dbReference type="EMBL" id="MIJD01000220">
    <property type="protein sequence ID" value="OPE51738.1"/>
    <property type="molecule type" value="Genomic_DNA"/>
</dbReference>
<keyword evidence="3" id="KW-0813">Transport</keyword>
<dbReference type="GO" id="GO:0055085">
    <property type="term" value="P:transmembrane transport"/>
    <property type="evidence" value="ECO:0007669"/>
    <property type="project" value="InterPro"/>
</dbReference>
<dbReference type="Proteomes" id="UP000191039">
    <property type="component" value="Unassembled WGS sequence"/>
</dbReference>
<feature type="transmembrane region" description="Helical" evidence="8">
    <location>
        <begin position="211"/>
        <end position="234"/>
    </location>
</feature>
<evidence type="ECO:0000256" key="8">
    <source>
        <dbReference type="SAM" id="Phobius"/>
    </source>
</evidence>
<protein>
    <submittedName>
        <fullName evidence="9">C4-dicarboxylate ABC transporter</fullName>
    </submittedName>
</protein>
<dbReference type="CDD" id="cd09320">
    <property type="entry name" value="TDT_like_2"/>
    <property type="match status" value="1"/>
</dbReference>
<keyword evidence="6 8" id="KW-1133">Transmembrane helix</keyword>
<feature type="transmembrane region" description="Helical" evidence="8">
    <location>
        <begin position="68"/>
        <end position="91"/>
    </location>
</feature>
<dbReference type="GO" id="GO:0005886">
    <property type="term" value="C:plasma membrane"/>
    <property type="evidence" value="ECO:0007669"/>
    <property type="project" value="UniProtKB-SubCell"/>
</dbReference>
<comment type="similarity">
    <text evidence="2">Belongs to the tellurite-resistance/dicarboxylate transporter (TDT) family.</text>
</comment>
<dbReference type="RefSeq" id="WP_079244542.1">
    <property type="nucleotide sequence ID" value="NZ_MIJD01000220.1"/>
</dbReference>
<dbReference type="AlphaFoldDB" id="A0A1T3WBN6"/>
<evidence type="ECO:0000256" key="7">
    <source>
        <dbReference type="ARBA" id="ARBA00023136"/>
    </source>
</evidence>
<evidence type="ECO:0000256" key="5">
    <source>
        <dbReference type="ARBA" id="ARBA00022692"/>
    </source>
</evidence>
<feature type="transmembrane region" description="Helical" evidence="8">
    <location>
        <begin position="35"/>
        <end position="56"/>
    </location>
</feature>
<dbReference type="InterPro" id="IPR038665">
    <property type="entry name" value="Voltage-dep_anion_channel_sf"/>
</dbReference>
<dbReference type="PANTHER" id="PTHR31686">
    <property type="match status" value="1"/>
</dbReference>
<dbReference type="InterPro" id="IPR004695">
    <property type="entry name" value="SLAC1/Mae1/Ssu1/TehA"/>
</dbReference>
<evidence type="ECO:0000313" key="10">
    <source>
        <dbReference type="Proteomes" id="UP000191039"/>
    </source>
</evidence>
<keyword evidence="4" id="KW-1003">Cell membrane</keyword>
<keyword evidence="5 8" id="KW-0812">Transmembrane</keyword>
<feature type="transmembrane region" description="Helical" evidence="8">
    <location>
        <begin position="274"/>
        <end position="295"/>
    </location>
</feature>
<dbReference type="PANTHER" id="PTHR31686:SF1">
    <property type="entry name" value="SULFITE EFFLUX PUMP SSU1"/>
    <property type="match status" value="1"/>
</dbReference>
<organism evidence="9 10">
    <name type="scientific">Mycolicibacterium diernhoferi</name>
    <dbReference type="NCBI Taxonomy" id="1801"/>
    <lineage>
        <taxon>Bacteria</taxon>
        <taxon>Bacillati</taxon>
        <taxon>Actinomycetota</taxon>
        <taxon>Actinomycetes</taxon>
        <taxon>Mycobacteriales</taxon>
        <taxon>Mycobacteriaceae</taxon>
        <taxon>Mycolicibacterium</taxon>
    </lineage>
</organism>
<comment type="subcellular location">
    <subcellularLocation>
        <location evidence="1">Cell membrane</location>
        <topology evidence="1">Multi-pass membrane protein</topology>
    </subcellularLocation>
</comment>
<feature type="non-terminal residue" evidence="9">
    <location>
        <position position="1"/>
    </location>
</feature>
<dbReference type="Pfam" id="PF03595">
    <property type="entry name" value="SLAC1"/>
    <property type="match status" value="1"/>
</dbReference>
<keyword evidence="7 8" id="KW-0472">Membrane</keyword>
<sequence length="327" mass="34119">VAAAALLVVLIVAVSAQWFRHPTVARGHARNPQMAHFYGAAPMALITVGSGTMLVGKDLIGQSLAVDINWVLWSAGTIGGLYTAVSIPYLMFTQLNVGPDAAFGGWLMPVVPPMVSAASGAMLIPHMAPGTGRTTMFYGCLAMFGLSLIAALIIITMIWSRLALYGTSGTARVPTLWIVLGPLGQSVTVAGLLATEAHLAVPADLAAGMGIFAVLFGVPVWGFSVLWIMLASALTIRTLRRGMPFALTWWSLTFPVGTFVTGTTQLALHTGLPAFEVAAIAAYCGLLCTWALVAVRTARGSVAGSLFAPPGSSPITASKDARTQPRK</sequence>
<dbReference type="InterPro" id="IPR051629">
    <property type="entry name" value="Sulfite_efflux_TDT"/>
</dbReference>
<gene>
    <name evidence="9" type="ORF">BV510_19160</name>
</gene>
<feature type="transmembrane region" description="Helical" evidence="8">
    <location>
        <begin position="246"/>
        <end position="268"/>
    </location>
</feature>